<comment type="caution">
    <text evidence="1">The sequence shown here is derived from an EMBL/GenBank/DDBJ whole genome shotgun (WGS) entry which is preliminary data.</text>
</comment>
<protein>
    <submittedName>
        <fullName evidence="1">Uncharacterized protein</fullName>
    </submittedName>
</protein>
<organism evidence="1">
    <name type="scientific">bioreactor metagenome</name>
    <dbReference type="NCBI Taxonomy" id="1076179"/>
    <lineage>
        <taxon>unclassified sequences</taxon>
        <taxon>metagenomes</taxon>
        <taxon>ecological metagenomes</taxon>
    </lineage>
</organism>
<name>A0A645CT28_9ZZZZ</name>
<reference evidence="1" key="1">
    <citation type="submission" date="2019-08" db="EMBL/GenBank/DDBJ databases">
        <authorList>
            <person name="Kucharzyk K."/>
            <person name="Murdoch R.W."/>
            <person name="Higgins S."/>
            <person name="Loffler F."/>
        </authorList>
    </citation>
    <scope>NUCLEOTIDE SEQUENCE</scope>
</reference>
<sequence>MRGIVAARPVAQRFVTGIFQRCGTAVNGDNFCTHQTHTENVRRLTFNIFRAHVNTAFQPQQCAGESRCNTVLPRACFGDNFRFTHALRQQRLAQHLVGFVRAAVQ</sequence>
<evidence type="ECO:0000313" key="1">
    <source>
        <dbReference type="EMBL" id="MPM80074.1"/>
    </source>
</evidence>
<dbReference type="EMBL" id="VSSQ01029804">
    <property type="protein sequence ID" value="MPM80074.1"/>
    <property type="molecule type" value="Genomic_DNA"/>
</dbReference>
<proteinExistence type="predicted"/>
<accession>A0A645CT28</accession>
<dbReference type="AlphaFoldDB" id="A0A645CT28"/>
<gene>
    <name evidence="1" type="ORF">SDC9_127120</name>
</gene>